<protein>
    <submittedName>
        <fullName evidence="6">TetR family transcriptional regulator</fullName>
    </submittedName>
</protein>
<keyword evidence="2 4" id="KW-0238">DNA-binding</keyword>
<dbReference type="GO" id="GO:0000976">
    <property type="term" value="F:transcription cis-regulatory region binding"/>
    <property type="evidence" value="ECO:0007669"/>
    <property type="project" value="TreeGrafter"/>
</dbReference>
<evidence type="ECO:0000256" key="4">
    <source>
        <dbReference type="PROSITE-ProRule" id="PRU00335"/>
    </source>
</evidence>
<accession>A0A6I4T8W0</accession>
<dbReference type="Pfam" id="PF13305">
    <property type="entry name" value="TetR_C_33"/>
    <property type="match status" value="1"/>
</dbReference>
<dbReference type="InterPro" id="IPR001647">
    <property type="entry name" value="HTH_TetR"/>
</dbReference>
<dbReference type="SUPFAM" id="SSF48498">
    <property type="entry name" value="Tetracyclin repressor-like, C-terminal domain"/>
    <property type="match status" value="1"/>
</dbReference>
<evidence type="ECO:0000256" key="1">
    <source>
        <dbReference type="ARBA" id="ARBA00023015"/>
    </source>
</evidence>
<dbReference type="Pfam" id="PF00440">
    <property type="entry name" value="TetR_N"/>
    <property type="match status" value="1"/>
</dbReference>
<keyword evidence="3" id="KW-0804">Transcription</keyword>
<dbReference type="InterPro" id="IPR036271">
    <property type="entry name" value="Tet_transcr_reg_TetR-rel_C_sf"/>
</dbReference>
<dbReference type="PANTHER" id="PTHR30055:SF234">
    <property type="entry name" value="HTH-TYPE TRANSCRIPTIONAL REGULATOR BETI"/>
    <property type="match status" value="1"/>
</dbReference>
<dbReference type="EMBL" id="WTYT01000007">
    <property type="protein sequence ID" value="MXO67138.1"/>
    <property type="molecule type" value="Genomic_DNA"/>
</dbReference>
<keyword evidence="7" id="KW-1185">Reference proteome</keyword>
<name>A0A6I4T8W0_9SPHN</name>
<dbReference type="OrthoDB" id="7223515at2"/>
<evidence type="ECO:0000313" key="7">
    <source>
        <dbReference type="Proteomes" id="UP000438476"/>
    </source>
</evidence>
<reference evidence="6 7" key="1">
    <citation type="submission" date="2019-12" db="EMBL/GenBank/DDBJ databases">
        <title>Genomic-based taxomic classification of the family Erythrobacteraceae.</title>
        <authorList>
            <person name="Xu L."/>
        </authorList>
    </citation>
    <scope>NUCLEOTIDE SEQUENCE [LARGE SCALE GENOMIC DNA]</scope>
    <source>
        <strain evidence="6 7">LMG 29518</strain>
    </source>
</reference>
<keyword evidence="1" id="KW-0805">Transcription regulation</keyword>
<comment type="caution">
    <text evidence="6">The sequence shown here is derived from an EMBL/GenBank/DDBJ whole genome shotgun (WGS) entry which is preliminary data.</text>
</comment>
<sequence length="196" mass="21618">MGRRSDHSREELRALFIAQGHALMAEKGLAAFSGREVAKRAGYSVGTIYNVFGSLDQLIAAINSHTFLIWAEFLRQRLESAGEDRIRALVEGYFEFALENPRIWSAIYDHRLAEGEVLGEIEHSHRVELTAIVETEVRAVLPGGGGPETPRFARSLIATVHGHCSYLVSGSFALLEESDPVGSALDRVRECLAAQR</sequence>
<dbReference type="InterPro" id="IPR025996">
    <property type="entry name" value="MT1864/Rv1816-like_C"/>
</dbReference>
<evidence type="ECO:0000256" key="3">
    <source>
        <dbReference type="ARBA" id="ARBA00023163"/>
    </source>
</evidence>
<dbReference type="Proteomes" id="UP000438476">
    <property type="component" value="Unassembled WGS sequence"/>
</dbReference>
<dbReference type="InterPro" id="IPR050109">
    <property type="entry name" value="HTH-type_TetR-like_transc_reg"/>
</dbReference>
<dbReference type="GO" id="GO:0003700">
    <property type="term" value="F:DNA-binding transcription factor activity"/>
    <property type="evidence" value="ECO:0007669"/>
    <property type="project" value="TreeGrafter"/>
</dbReference>
<organism evidence="6 7">
    <name type="scientific">Altericroceibacterium endophyticum</name>
    <dbReference type="NCBI Taxonomy" id="1808508"/>
    <lineage>
        <taxon>Bacteria</taxon>
        <taxon>Pseudomonadati</taxon>
        <taxon>Pseudomonadota</taxon>
        <taxon>Alphaproteobacteria</taxon>
        <taxon>Sphingomonadales</taxon>
        <taxon>Erythrobacteraceae</taxon>
        <taxon>Altericroceibacterium</taxon>
    </lineage>
</organism>
<feature type="domain" description="HTH tetR-type" evidence="5">
    <location>
        <begin position="10"/>
        <end position="70"/>
    </location>
</feature>
<dbReference type="SUPFAM" id="SSF46689">
    <property type="entry name" value="Homeodomain-like"/>
    <property type="match status" value="1"/>
</dbReference>
<feature type="DNA-binding region" description="H-T-H motif" evidence="4">
    <location>
        <begin position="33"/>
        <end position="52"/>
    </location>
</feature>
<evidence type="ECO:0000259" key="5">
    <source>
        <dbReference type="PROSITE" id="PS50977"/>
    </source>
</evidence>
<dbReference type="PANTHER" id="PTHR30055">
    <property type="entry name" value="HTH-TYPE TRANSCRIPTIONAL REGULATOR RUTR"/>
    <property type="match status" value="1"/>
</dbReference>
<dbReference type="AlphaFoldDB" id="A0A6I4T8W0"/>
<evidence type="ECO:0000256" key="2">
    <source>
        <dbReference type="ARBA" id="ARBA00023125"/>
    </source>
</evidence>
<proteinExistence type="predicted"/>
<dbReference type="PROSITE" id="PS50977">
    <property type="entry name" value="HTH_TETR_2"/>
    <property type="match status" value="1"/>
</dbReference>
<dbReference type="InterPro" id="IPR009057">
    <property type="entry name" value="Homeodomain-like_sf"/>
</dbReference>
<dbReference type="Gene3D" id="1.10.357.10">
    <property type="entry name" value="Tetracycline Repressor, domain 2"/>
    <property type="match status" value="1"/>
</dbReference>
<dbReference type="RefSeq" id="WP_160737578.1">
    <property type="nucleotide sequence ID" value="NZ_WTYT01000007.1"/>
</dbReference>
<gene>
    <name evidence="6" type="ORF">GRI91_15340</name>
</gene>
<evidence type="ECO:0000313" key="6">
    <source>
        <dbReference type="EMBL" id="MXO67138.1"/>
    </source>
</evidence>